<protein>
    <recommendedName>
        <fullName evidence="5">Signal peptidase I</fullName>
        <ecNumber evidence="5">3.4.21.89</ecNumber>
    </recommendedName>
</protein>
<feature type="transmembrane region" description="Helical" evidence="6">
    <location>
        <begin position="153"/>
        <end position="170"/>
    </location>
</feature>
<accession>A0A845QUN2</accession>
<gene>
    <name evidence="7" type="ORF">D3Z33_03650</name>
</gene>
<dbReference type="OrthoDB" id="1648066at2"/>
<dbReference type="GO" id="GO:0009003">
    <property type="term" value="F:signal peptidase activity"/>
    <property type="evidence" value="ECO:0007669"/>
    <property type="project" value="UniProtKB-EC"/>
</dbReference>
<evidence type="ECO:0000256" key="4">
    <source>
        <dbReference type="ARBA" id="ARBA00023136"/>
    </source>
</evidence>
<dbReference type="GO" id="GO:0016020">
    <property type="term" value="C:membrane"/>
    <property type="evidence" value="ECO:0007669"/>
    <property type="project" value="UniProtKB-SubCell"/>
</dbReference>
<dbReference type="RefSeq" id="WP_160196437.1">
    <property type="nucleotide sequence ID" value="NZ_QXXA01000004.1"/>
</dbReference>
<keyword evidence="7" id="KW-0378">Hydrolase</keyword>
<dbReference type="CDD" id="cd06530">
    <property type="entry name" value="S26_SPase_I"/>
    <property type="match status" value="1"/>
</dbReference>
<dbReference type="PANTHER" id="PTHR10806">
    <property type="entry name" value="SIGNAL PEPTIDASE COMPLEX CATALYTIC SUBUNIT SEC11"/>
    <property type="match status" value="1"/>
</dbReference>
<dbReference type="Proteomes" id="UP000467132">
    <property type="component" value="Unassembled WGS sequence"/>
</dbReference>
<dbReference type="EC" id="3.4.21.89" evidence="5"/>
<organism evidence="7 8">
    <name type="scientific">Senegalia massiliensis</name>
    <dbReference type="NCBI Taxonomy" id="1720316"/>
    <lineage>
        <taxon>Bacteria</taxon>
        <taxon>Bacillati</taxon>
        <taxon>Bacillota</taxon>
        <taxon>Clostridia</taxon>
        <taxon>Eubacteriales</taxon>
        <taxon>Clostridiaceae</taxon>
        <taxon>Senegalia</taxon>
    </lineage>
</organism>
<dbReference type="Gene3D" id="2.10.109.10">
    <property type="entry name" value="Umud Fragment, subunit A"/>
    <property type="match status" value="1"/>
</dbReference>
<dbReference type="GO" id="GO:0006465">
    <property type="term" value="P:signal peptide processing"/>
    <property type="evidence" value="ECO:0007669"/>
    <property type="project" value="UniProtKB-UniRule"/>
</dbReference>
<evidence type="ECO:0000256" key="5">
    <source>
        <dbReference type="NCBIfam" id="TIGR02228"/>
    </source>
</evidence>
<evidence type="ECO:0000256" key="2">
    <source>
        <dbReference type="ARBA" id="ARBA00022692"/>
    </source>
</evidence>
<feature type="transmembrane region" description="Helical" evidence="6">
    <location>
        <begin position="19"/>
        <end position="36"/>
    </location>
</feature>
<dbReference type="GO" id="GO:0004252">
    <property type="term" value="F:serine-type endopeptidase activity"/>
    <property type="evidence" value="ECO:0007669"/>
    <property type="project" value="UniProtKB-UniRule"/>
</dbReference>
<evidence type="ECO:0000256" key="1">
    <source>
        <dbReference type="ARBA" id="ARBA00004370"/>
    </source>
</evidence>
<dbReference type="SUPFAM" id="SSF51306">
    <property type="entry name" value="LexA/Signal peptidase"/>
    <property type="match status" value="1"/>
</dbReference>
<name>A0A845QUN2_9CLOT</name>
<reference evidence="7 8" key="1">
    <citation type="submission" date="2018-08" db="EMBL/GenBank/DDBJ databases">
        <title>Murine metabolic-syndrome-specific gut microbial biobank.</title>
        <authorList>
            <person name="Liu C."/>
        </authorList>
    </citation>
    <scope>NUCLEOTIDE SEQUENCE [LARGE SCALE GENOMIC DNA]</scope>
    <source>
        <strain evidence="7 8">583</strain>
    </source>
</reference>
<feature type="transmembrane region" description="Helical" evidence="6">
    <location>
        <begin position="131"/>
        <end position="147"/>
    </location>
</feature>
<evidence type="ECO:0000256" key="3">
    <source>
        <dbReference type="ARBA" id="ARBA00022989"/>
    </source>
</evidence>
<proteinExistence type="predicted"/>
<evidence type="ECO:0000313" key="8">
    <source>
        <dbReference type="Proteomes" id="UP000467132"/>
    </source>
</evidence>
<keyword evidence="8" id="KW-1185">Reference proteome</keyword>
<evidence type="ECO:0000256" key="6">
    <source>
        <dbReference type="SAM" id="Phobius"/>
    </source>
</evidence>
<sequence length="179" mass="20475">MEGHNDYKIKNIFKIIENIFLYMVLVITVILIIVTVRSRFKGEQPSIFGYKIYEVQSGSMNPTINVGSLIIVKQINPKDIKTNDIITYKGSTQSLVTHRVVDIQKKEEFNFVTKGDANTTPDPLVVRGEDVFGKVIFSIPIIGYILNFLKTNIYFIISIILLIILTFIYIKKQVNKKSL</sequence>
<dbReference type="PRINTS" id="PR00728">
    <property type="entry name" value="SIGNALPTASE"/>
</dbReference>
<dbReference type="InterPro" id="IPR001733">
    <property type="entry name" value="Peptidase_S26B"/>
</dbReference>
<dbReference type="PANTHER" id="PTHR10806:SF6">
    <property type="entry name" value="SIGNAL PEPTIDASE COMPLEX CATALYTIC SUBUNIT SEC11"/>
    <property type="match status" value="1"/>
</dbReference>
<dbReference type="NCBIfam" id="TIGR02228">
    <property type="entry name" value="sigpep_I_arch"/>
    <property type="match status" value="1"/>
</dbReference>
<dbReference type="EMBL" id="QXXA01000004">
    <property type="protein sequence ID" value="NBI05951.1"/>
    <property type="molecule type" value="Genomic_DNA"/>
</dbReference>
<dbReference type="InterPro" id="IPR036286">
    <property type="entry name" value="LexA/Signal_pep-like_sf"/>
</dbReference>
<keyword evidence="3 6" id="KW-1133">Transmembrane helix</keyword>
<comment type="subcellular location">
    <subcellularLocation>
        <location evidence="1">Membrane</location>
    </subcellularLocation>
</comment>
<evidence type="ECO:0000313" key="7">
    <source>
        <dbReference type="EMBL" id="NBI05951.1"/>
    </source>
</evidence>
<comment type="caution">
    <text evidence="7">The sequence shown here is derived from an EMBL/GenBank/DDBJ whole genome shotgun (WGS) entry which is preliminary data.</text>
</comment>
<keyword evidence="2 6" id="KW-0812">Transmembrane</keyword>
<keyword evidence="4 6" id="KW-0472">Membrane</keyword>
<dbReference type="InterPro" id="IPR019533">
    <property type="entry name" value="Peptidase_S26"/>
</dbReference>
<dbReference type="AlphaFoldDB" id="A0A845QUN2"/>